<reference evidence="1 2" key="1">
    <citation type="journal article" date="2016" name="Mol. Biol. Evol.">
        <title>Comparative Genomics of Early-Diverging Mushroom-Forming Fungi Provides Insights into the Origins of Lignocellulose Decay Capabilities.</title>
        <authorList>
            <person name="Nagy L.G."/>
            <person name="Riley R."/>
            <person name="Tritt A."/>
            <person name="Adam C."/>
            <person name="Daum C."/>
            <person name="Floudas D."/>
            <person name="Sun H."/>
            <person name="Yadav J.S."/>
            <person name="Pangilinan J."/>
            <person name="Larsson K.H."/>
            <person name="Matsuura K."/>
            <person name="Barry K."/>
            <person name="Labutti K."/>
            <person name="Kuo R."/>
            <person name="Ohm R.A."/>
            <person name="Bhattacharya S.S."/>
            <person name="Shirouzu T."/>
            <person name="Yoshinaga Y."/>
            <person name="Martin F.M."/>
            <person name="Grigoriev I.V."/>
            <person name="Hibbett D.S."/>
        </authorList>
    </citation>
    <scope>NUCLEOTIDE SEQUENCE [LARGE SCALE GENOMIC DNA]</scope>
    <source>
        <strain evidence="1 2">CBS 109695</strain>
    </source>
</reference>
<dbReference type="EMBL" id="KV417488">
    <property type="protein sequence ID" value="KZP31676.1"/>
    <property type="molecule type" value="Genomic_DNA"/>
</dbReference>
<name>A0A166UGR2_9AGAM</name>
<evidence type="ECO:0000313" key="1">
    <source>
        <dbReference type="EMBL" id="KZP31676.1"/>
    </source>
</evidence>
<protein>
    <recommendedName>
        <fullName evidence="3">F-box domain-containing protein</fullName>
    </recommendedName>
</protein>
<gene>
    <name evidence="1" type="ORF">FIBSPDRAFT_576347</name>
</gene>
<dbReference type="OrthoDB" id="10374149at2759"/>
<keyword evidence="2" id="KW-1185">Reference proteome</keyword>
<dbReference type="AlphaFoldDB" id="A0A166UGR2"/>
<organism evidence="1 2">
    <name type="scientific">Athelia psychrophila</name>
    <dbReference type="NCBI Taxonomy" id="1759441"/>
    <lineage>
        <taxon>Eukaryota</taxon>
        <taxon>Fungi</taxon>
        <taxon>Dikarya</taxon>
        <taxon>Basidiomycota</taxon>
        <taxon>Agaricomycotina</taxon>
        <taxon>Agaricomycetes</taxon>
        <taxon>Agaricomycetidae</taxon>
        <taxon>Atheliales</taxon>
        <taxon>Atheliaceae</taxon>
        <taxon>Athelia</taxon>
    </lineage>
</organism>
<evidence type="ECO:0000313" key="2">
    <source>
        <dbReference type="Proteomes" id="UP000076532"/>
    </source>
</evidence>
<sequence>MPHMRTFMTIVDVVKYLQNNPSVKSLHAYVHGAGDPITSDRLEHRNLADLLIRSVTPEIVGRLLDALRLPALRTLEISFYGSWPIAGIRSIAAPYEASLRSLKMWGNVPVQSEEILALAHDMPHLTLLWAYSGTQDLVNRDINRLMMTREIANQR</sequence>
<evidence type="ECO:0008006" key="3">
    <source>
        <dbReference type="Google" id="ProtNLM"/>
    </source>
</evidence>
<accession>A0A166UGR2</accession>
<dbReference type="Proteomes" id="UP000076532">
    <property type="component" value="Unassembled WGS sequence"/>
</dbReference>
<proteinExistence type="predicted"/>